<proteinExistence type="predicted"/>
<dbReference type="Proteomes" id="UP000501074">
    <property type="component" value="Segment"/>
</dbReference>
<keyword evidence="1" id="KW-1133">Transmembrane helix</keyword>
<evidence type="ECO:0000313" key="3">
    <source>
        <dbReference type="Proteomes" id="UP000501074"/>
    </source>
</evidence>
<keyword evidence="1" id="KW-0812">Transmembrane</keyword>
<dbReference type="EMBL" id="MF685025">
    <property type="protein sequence ID" value="AXP11710.1"/>
    <property type="molecule type" value="Genomic_RNA"/>
</dbReference>
<organism evidence="2">
    <name type="scientific">Bellinger River virus</name>
    <dbReference type="NCBI Taxonomy" id="2301728"/>
    <lineage>
        <taxon>Viruses</taxon>
        <taxon>Riboviria</taxon>
        <taxon>Orthornavirae</taxon>
        <taxon>Pisuviricota</taxon>
        <taxon>Pisoniviricetes</taxon>
        <taxon>Nidovirales</taxon>
        <taxon>Tornidovirineae</taxon>
        <taxon>Tobaniviridae</taxon>
        <taxon>Serpentovirinae</taxon>
        <taxon>Pregotovirus</taxon>
        <taxon>Snaturtovirus</taxon>
        <taxon>Pregotovirus myuchelyis</taxon>
        <taxon>Berisnavirus 1</taxon>
    </lineage>
</organism>
<protein>
    <submittedName>
        <fullName evidence="2">Membrane protein</fullName>
    </submittedName>
</protein>
<keyword evidence="3" id="KW-1185">Reference proteome</keyword>
<accession>A0A346I7J0</accession>
<evidence type="ECO:0000256" key="1">
    <source>
        <dbReference type="SAM" id="Phobius"/>
    </source>
</evidence>
<evidence type="ECO:0000313" key="2">
    <source>
        <dbReference type="EMBL" id="AXP11710.1"/>
    </source>
</evidence>
<feature type="transmembrane region" description="Helical" evidence="1">
    <location>
        <begin position="93"/>
        <end position="121"/>
    </location>
</feature>
<feature type="transmembrane region" description="Helical" evidence="1">
    <location>
        <begin position="20"/>
        <end position="42"/>
    </location>
</feature>
<reference evidence="2" key="1">
    <citation type="submission" date="2017-08" db="EMBL/GenBank/DDBJ databases">
        <title>Identification of a novel virus as a cause of large scale mortalities in the endangered Bellinger River snapping turtle (Myuchelys georgesi).</title>
        <authorList>
            <person name="Frost M.J."/>
            <person name="Kirkland P.D."/>
            <person name="Read A.J."/>
            <person name="Zhang J."/>
            <person name="Hornitzky C.L."/>
        </authorList>
    </citation>
    <scope>NUCLEOTIDE SEQUENCE [LARGE SCALE GENOMIC DNA]</scope>
    <source>
        <strain evidence="2">J248</strain>
    </source>
</reference>
<keyword evidence="1" id="KW-0472">Membrane</keyword>
<sequence length="215" mass="23961">MESTSNVLHSASNAIKAQLAAYMPLSDTLVSLAFFLAFAMVLETTTSWMPKLTHWFIIRKTLQLVKFCKLLFFVVVFFITDSTSPERSTTQKVALAIFCLIIIYMICLITWYTIVAAIMLVRYQSLTMALSGSKVVIIDGAVFAVDCYSPILTFQKTVTNGTEEVRFGDSCLSSVPRNVAYRGILYAEDYIYHSTVKAGAATIIIFRTNKTAILP</sequence>
<gene>
    <name evidence="2" type="primary">M</name>
</gene>
<name>A0A346I7J0_9NIDO</name>
<dbReference type="GeneID" id="54124720"/>
<dbReference type="KEGG" id="vg:54124720"/>
<dbReference type="RefSeq" id="YP_009755847.1">
    <property type="nucleotide sequence ID" value="NC_046956.1"/>
</dbReference>
<feature type="transmembrane region" description="Helical" evidence="1">
    <location>
        <begin position="63"/>
        <end position="81"/>
    </location>
</feature>